<comment type="caution">
    <text evidence="1">The sequence shown here is derived from an EMBL/GenBank/DDBJ whole genome shotgun (WGS) entry which is preliminary data.</text>
</comment>
<dbReference type="Gene3D" id="3.30.70.1820">
    <property type="entry name" value="L1 transposable element, RRM domain"/>
    <property type="match status" value="1"/>
</dbReference>
<name>A0AAV7QE06_PLEWA</name>
<accession>A0AAV7QE06</accession>
<protein>
    <submittedName>
        <fullName evidence="1">Uncharacterized protein</fullName>
    </submittedName>
</protein>
<organism evidence="1 2">
    <name type="scientific">Pleurodeles waltl</name>
    <name type="common">Iberian ribbed newt</name>
    <dbReference type="NCBI Taxonomy" id="8319"/>
    <lineage>
        <taxon>Eukaryota</taxon>
        <taxon>Metazoa</taxon>
        <taxon>Chordata</taxon>
        <taxon>Craniata</taxon>
        <taxon>Vertebrata</taxon>
        <taxon>Euteleostomi</taxon>
        <taxon>Amphibia</taxon>
        <taxon>Batrachia</taxon>
        <taxon>Caudata</taxon>
        <taxon>Salamandroidea</taxon>
        <taxon>Salamandridae</taxon>
        <taxon>Pleurodelinae</taxon>
        <taxon>Pleurodeles</taxon>
    </lineage>
</organism>
<dbReference type="Proteomes" id="UP001066276">
    <property type="component" value="Chromosome 6"/>
</dbReference>
<gene>
    <name evidence="1" type="ORF">NDU88_005197</name>
</gene>
<reference evidence="1" key="1">
    <citation type="journal article" date="2022" name="bioRxiv">
        <title>Sequencing and chromosome-scale assembly of the giantPleurodeles waltlgenome.</title>
        <authorList>
            <person name="Brown T."/>
            <person name="Elewa A."/>
            <person name="Iarovenko S."/>
            <person name="Subramanian E."/>
            <person name="Araus A.J."/>
            <person name="Petzold A."/>
            <person name="Susuki M."/>
            <person name="Suzuki K.-i.T."/>
            <person name="Hayashi T."/>
            <person name="Toyoda A."/>
            <person name="Oliveira C."/>
            <person name="Osipova E."/>
            <person name="Leigh N.D."/>
            <person name="Simon A."/>
            <person name="Yun M.H."/>
        </authorList>
    </citation>
    <scope>NUCLEOTIDE SEQUENCE</scope>
    <source>
        <strain evidence="1">20211129_DDA</strain>
        <tissue evidence="1">Liver</tissue>
    </source>
</reference>
<evidence type="ECO:0000313" key="2">
    <source>
        <dbReference type="Proteomes" id="UP001066276"/>
    </source>
</evidence>
<proteinExistence type="predicted"/>
<keyword evidence="2" id="KW-1185">Reference proteome</keyword>
<evidence type="ECO:0000313" key="1">
    <source>
        <dbReference type="EMBL" id="KAJ1138816.1"/>
    </source>
</evidence>
<dbReference type="EMBL" id="JANPWB010000010">
    <property type="protein sequence ID" value="KAJ1138816.1"/>
    <property type="molecule type" value="Genomic_DNA"/>
</dbReference>
<sequence length="240" mass="26681">MVPSGADLYQDYVTLASCSPPKSPLSCCQQSFSEMPSEKPGSKPTGKPARHLLFMIALLQAHPVAATKGLSMSGWPDKPVGLKQDSTMDHIIQKIMAVGGRLEGMDSNISVLTAETKSICIDIVGFQNHVMDQVPHILVVEFRLNTLPERDQGLLFLRSKVIDRKDRSRSDNVRFFCFQERAEGSDIKRIFKEYPPTLTGLTFEPPLELQMTHLLGPLQQGGSSRPHPIIACFLQHEQAR</sequence>
<dbReference type="AlphaFoldDB" id="A0AAV7QE06"/>